<dbReference type="Pfam" id="PF12937">
    <property type="entry name" value="F-box-like"/>
    <property type="match status" value="1"/>
</dbReference>
<dbReference type="InterPro" id="IPR036047">
    <property type="entry name" value="F-box-like_dom_sf"/>
</dbReference>
<dbReference type="InterPro" id="IPR001810">
    <property type="entry name" value="F-box_dom"/>
</dbReference>
<dbReference type="SUPFAM" id="SSF81383">
    <property type="entry name" value="F-box domain"/>
    <property type="match status" value="1"/>
</dbReference>
<feature type="domain" description="F-box" evidence="1">
    <location>
        <begin position="11"/>
        <end position="43"/>
    </location>
</feature>
<protein>
    <submittedName>
        <fullName evidence="3">F-box domain-containing protein</fullName>
    </submittedName>
</protein>
<keyword evidence="2" id="KW-1185">Reference proteome</keyword>
<evidence type="ECO:0000313" key="2">
    <source>
        <dbReference type="Proteomes" id="UP000887540"/>
    </source>
</evidence>
<reference evidence="3" key="1">
    <citation type="submission" date="2022-11" db="UniProtKB">
        <authorList>
            <consortium name="WormBaseParasite"/>
        </authorList>
    </citation>
    <scope>IDENTIFICATION</scope>
</reference>
<sequence>MSNEQILTKSAIPHEILLNIFQFLIRDEVEKSQLVSKSWNEQILTSYKILPLRGLYILDLTKKSNNQQEPEWVKEQIAKHQAGQPTDPTIFRCFAKEQISMYKNTFISLVQGDVYDESFIEKMKEIVENNEEKLNVFRVALDFREESDVQIFESHLKVC</sequence>
<proteinExistence type="predicted"/>
<accession>A0A914CN47</accession>
<organism evidence="2 3">
    <name type="scientific">Acrobeloides nanus</name>
    <dbReference type="NCBI Taxonomy" id="290746"/>
    <lineage>
        <taxon>Eukaryota</taxon>
        <taxon>Metazoa</taxon>
        <taxon>Ecdysozoa</taxon>
        <taxon>Nematoda</taxon>
        <taxon>Chromadorea</taxon>
        <taxon>Rhabditida</taxon>
        <taxon>Tylenchina</taxon>
        <taxon>Cephalobomorpha</taxon>
        <taxon>Cephaloboidea</taxon>
        <taxon>Cephalobidae</taxon>
        <taxon>Acrobeloides</taxon>
    </lineage>
</organism>
<dbReference type="Proteomes" id="UP000887540">
    <property type="component" value="Unplaced"/>
</dbReference>
<name>A0A914CN47_9BILA</name>
<evidence type="ECO:0000259" key="1">
    <source>
        <dbReference type="Pfam" id="PF12937"/>
    </source>
</evidence>
<dbReference type="WBParaSite" id="ACRNAN_scaffold1213.g31075.t1">
    <property type="protein sequence ID" value="ACRNAN_scaffold1213.g31075.t1"/>
    <property type="gene ID" value="ACRNAN_scaffold1213.g31075"/>
</dbReference>
<dbReference type="CDD" id="cd09917">
    <property type="entry name" value="F-box_SF"/>
    <property type="match status" value="1"/>
</dbReference>
<evidence type="ECO:0000313" key="3">
    <source>
        <dbReference type="WBParaSite" id="ACRNAN_scaffold1213.g31075.t1"/>
    </source>
</evidence>
<dbReference type="AlphaFoldDB" id="A0A914CN47"/>